<dbReference type="RefSeq" id="WP_166411441.1">
    <property type="nucleotide sequence ID" value="NZ_CP049869.1"/>
</dbReference>
<protein>
    <submittedName>
        <fullName evidence="1">Uncharacterized protein</fullName>
    </submittedName>
</protein>
<dbReference type="KEGG" id="spii:G7077_09250"/>
<sequence length="51" mass="5728">MDLNYLYKRHQISLHMSDHAACAQARGIHRDFTRAYAALIGVERSRLGAAA</sequence>
<reference evidence="1 2" key="1">
    <citation type="submission" date="2020-03" db="EMBL/GenBank/DDBJ databases">
        <title>Sphingomonas sp. nov., isolated from fish.</title>
        <authorList>
            <person name="Hyun D.-W."/>
            <person name="Bae J.-W."/>
        </authorList>
    </citation>
    <scope>NUCLEOTIDE SEQUENCE [LARGE SCALE GENOMIC DNA]</scope>
    <source>
        <strain evidence="1 2">HDW15B</strain>
    </source>
</reference>
<gene>
    <name evidence="1" type="ORF">G7077_09250</name>
</gene>
<dbReference type="AlphaFoldDB" id="A0A6G7YQN1"/>
<accession>A0A6G7YQN1</accession>
<evidence type="ECO:0000313" key="2">
    <source>
        <dbReference type="Proteomes" id="UP000503222"/>
    </source>
</evidence>
<keyword evidence="2" id="KW-1185">Reference proteome</keyword>
<name>A0A6G7YQN1_9SPHN</name>
<organism evidence="1 2">
    <name type="scientific">Sphingomonas piscis</name>
    <dbReference type="NCBI Taxonomy" id="2714943"/>
    <lineage>
        <taxon>Bacteria</taxon>
        <taxon>Pseudomonadati</taxon>
        <taxon>Pseudomonadota</taxon>
        <taxon>Alphaproteobacteria</taxon>
        <taxon>Sphingomonadales</taxon>
        <taxon>Sphingomonadaceae</taxon>
        <taxon>Sphingomonas</taxon>
    </lineage>
</organism>
<proteinExistence type="predicted"/>
<dbReference type="Proteomes" id="UP000503222">
    <property type="component" value="Chromosome"/>
</dbReference>
<evidence type="ECO:0000313" key="1">
    <source>
        <dbReference type="EMBL" id="QIK79050.1"/>
    </source>
</evidence>
<dbReference type="EMBL" id="CP049869">
    <property type="protein sequence ID" value="QIK79050.1"/>
    <property type="molecule type" value="Genomic_DNA"/>
</dbReference>